<name>A0A0F7K2L7_9GAMM</name>
<dbReference type="KEGG" id="seds:AAY24_15090"/>
<dbReference type="Proteomes" id="UP000034410">
    <property type="component" value="Chromosome"/>
</dbReference>
<keyword evidence="2" id="KW-1185">Reference proteome</keyword>
<dbReference type="AlphaFoldDB" id="A0A0F7K2L7"/>
<evidence type="ECO:0000313" key="2">
    <source>
        <dbReference type="Proteomes" id="UP000034410"/>
    </source>
</evidence>
<reference evidence="1 2" key="1">
    <citation type="journal article" date="2015" name="Genome Announc.">
        <title>Complete Genome Sequence of Sedimenticola thiotaurini Strain SIP-G1, a Polyphosphate- and Polyhydroxyalkanoate-Accumulating Sulfur-Oxidizing Gammaproteobacterium Isolated from Salt Marsh Sediments.</title>
        <authorList>
            <person name="Flood B.E."/>
            <person name="Jones D.S."/>
            <person name="Bailey J.V."/>
        </authorList>
    </citation>
    <scope>NUCLEOTIDE SEQUENCE [LARGE SCALE GENOMIC DNA]</scope>
    <source>
        <strain evidence="1 2">SIP-G1</strain>
    </source>
</reference>
<gene>
    <name evidence="1" type="ORF">AAY24_15090</name>
</gene>
<protein>
    <submittedName>
        <fullName evidence="1">Uncharacterized protein</fullName>
    </submittedName>
</protein>
<dbReference type="EMBL" id="CP011412">
    <property type="protein sequence ID" value="AKH21455.1"/>
    <property type="molecule type" value="Genomic_DNA"/>
</dbReference>
<evidence type="ECO:0000313" key="1">
    <source>
        <dbReference type="EMBL" id="AKH21455.1"/>
    </source>
</evidence>
<organism evidence="1 2">
    <name type="scientific">Sedimenticola thiotaurini</name>
    <dbReference type="NCBI Taxonomy" id="1543721"/>
    <lineage>
        <taxon>Bacteria</taxon>
        <taxon>Pseudomonadati</taxon>
        <taxon>Pseudomonadota</taxon>
        <taxon>Gammaproteobacteria</taxon>
        <taxon>Chromatiales</taxon>
        <taxon>Sedimenticolaceae</taxon>
        <taxon>Sedimenticola</taxon>
    </lineage>
</organism>
<dbReference type="OrthoDB" id="9943166at2"/>
<proteinExistence type="predicted"/>
<sequence length="69" mass="7519">MLDKIMIIKNNTRSSILPVYEVKELSMEEALLVLAADKESMRPQMPPETGDSVRHCAWSGLASADSAAA</sequence>
<accession>A0A0F7K2L7</accession>